<dbReference type="InterPro" id="IPR043519">
    <property type="entry name" value="NT_sf"/>
</dbReference>
<dbReference type="AlphaFoldDB" id="A0A1G5Q911"/>
<accession>A0A1G5Q911</accession>
<dbReference type="InterPro" id="IPR045792">
    <property type="entry name" value="DUF6036"/>
</dbReference>
<evidence type="ECO:0000313" key="2">
    <source>
        <dbReference type="EMBL" id="SCZ58108.1"/>
    </source>
</evidence>
<evidence type="ECO:0000313" key="3">
    <source>
        <dbReference type="Proteomes" id="UP000199648"/>
    </source>
</evidence>
<reference evidence="2 3" key="1">
    <citation type="submission" date="2016-10" db="EMBL/GenBank/DDBJ databases">
        <authorList>
            <person name="de Groot N.N."/>
        </authorList>
    </citation>
    <scope>NUCLEOTIDE SEQUENCE [LARGE SCALE GENOMIC DNA]</scope>
    <source>
        <strain evidence="2 3">HLD2</strain>
    </source>
</reference>
<gene>
    <name evidence="2" type="ORF">SAMN03097708_01606</name>
</gene>
<organism evidence="2 3">
    <name type="scientific">Thiohalomonas denitrificans</name>
    <dbReference type="NCBI Taxonomy" id="415747"/>
    <lineage>
        <taxon>Bacteria</taxon>
        <taxon>Pseudomonadati</taxon>
        <taxon>Pseudomonadota</taxon>
        <taxon>Gammaproteobacteria</taxon>
        <taxon>Thiohalomonadales</taxon>
        <taxon>Thiohalomonadaceae</taxon>
        <taxon>Thiohalomonas</taxon>
    </lineage>
</organism>
<dbReference type="SUPFAM" id="SSF81301">
    <property type="entry name" value="Nucleotidyltransferase"/>
    <property type="match status" value="1"/>
</dbReference>
<dbReference type="EMBL" id="FMWD01000004">
    <property type="protein sequence ID" value="SCZ58108.1"/>
    <property type="molecule type" value="Genomic_DNA"/>
</dbReference>
<keyword evidence="3" id="KW-1185">Reference proteome</keyword>
<evidence type="ECO:0000259" key="1">
    <source>
        <dbReference type="Pfam" id="PF19502"/>
    </source>
</evidence>
<proteinExistence type="predicted"/>
<dbReference type="STRING" id="415747.SAMN03097708_01606"/>
<dbReference type="Proteomes" id="UP000199648">
    <property type="component" value="Unassembled WGS sequence"/>
</dbReference>
<protein>
    <recommendedName>
        <fullName evidence="1">DUF6036 domain-containing protein</fullName>
    </recommendedName>
</protein>
<dbReference type="Gene3D" id="3.30.460.40">
    <property type="match status" value="1"/>
</dbReference>
<dbReference type="Pfam" id="PF19502">
    <property type="entry name" value="DUF6036"/>
    <property type="match status" value="1"/>
</dbReference>
<name>A0A1G5Q911_9GAMM</name>
<feature type="domain" description="DUF6036" evidence="1">
    <location>
        <begin position="14"/>
        <end position="159"/>
    </location>
</feature>
<dbReference type="RefSeq" id="WP_092995080.1">
    <property type="nucleotide sequence ID" value="NZ_FMWD01000004.1"/>
</dbReference>
<sequence>MELTSFETITRALNDSQVRYLVVGGLAVVAHGYVRFTADVDLVLALAPENIVKAFEALEPLGYHPTVPVTAEQFANPETRRLWIEEKGMTVLNLYSDRFRGTSVDLFVNIPFNFEDEYDRALSGELVPGLTVRFVSLETLITMKERVGRPQDLLDVEHLRMILAEREKQ</sequence>
<dbReference type="OrthoDB" id="284878at2"/>